<comment type="caution">
    <text evidence="9">Lacks conserved residue(s) required for the propagation of feature annotation.</text>
</comment>
<dbReference type="RefSeq" id="WP_337338386.1">
    <property type="nucleotide sequence ID" value="NZ_JBBDGL010000002.1"/>
</dbReference>
<accession>A0ABU8LUP7</accession>
<name>A0ABU8LUP7_9MICO</name>
<feature type="binding site" evidence="9">
    <location>
        <position position="192"/>
    </location>
    <ligand>
        <name>ATP</name>
        <dbReference type="ChEBI" id="CHEBI:30616"/>
    </ligand>
</feature>
<dbReference type="HAMAP" id="MF_01987">
    <property type="entry name" value="Ribokinase"/>
    <property type="match status" value="1"/>
</dbReference>
<dbReference type="EMBL" id="JBBDGL010000002">
    <property type="protein sequence ID" value="MEJ1155985.1"/>
    <property type="molecule type" value="Genomic_DNA"/>
</dbReference>
<evidence type="ECO:0000256" key="6">
    <source>
        <dbReference type="ARBA" id="ARBA00022842"/>
    </source>
</evidence>
<keyword evidence="5 9" id="KW-0067">ATP-binding</keyword>
<keyword evidence="4 9" id="KW-0418">Kinase</keyword>
<feature type="binding site" evidence="9">
    <location>
        <position position="148"/>
    </location>
    <ligand>
        <name>substrate</name>
    </ligand>
</feature>
<feature type="binding site" evidence="9">
    <location>
        <position position="290"/>
    </location>
    <ligand>
        <name>K(+)</name>
        <dbReference type="ChEBI" id="CHEBI:29103"/>
    </ligand>
</feature>
<dbReference type="InterPro" id="IPR011611">
    <property type="entry name" value="PfkB_dom"/>
</dbReference>
<dbReference type="Pfam" id="PF00294">
    <property type="entry name" value="PfkB"/>
    <property type="match status" value="1"/>
</dbReference>
<organism evidence="11 12">
    <name type="scientific">Microbacterium marmarense</name>
    <dbReference type="NCBI Taxonomy" id="3122051"/>
    <lineage>
        <taxon>Bacteria</taxon>
        <taxon>Bacillati</taxon>
        <taxon>Actinomycetota</taxon>
        <taxon>Actinomycetes</taxon>
        <taxon>Micrococcales</taxon>
        <taxon>Microbacteriaceae</taxon>
        <taxon>Microbacterium</taxon>
    </lineage>
</organism>
<sequence length="321" mass="32786">MLTPHTANRTGVVVVGSVTADLTTFSQRLPARGETIHGDDFTLVLGGKGANQVLAAALAGAHASFVACVGSDLFHDMIIDGLTAAGVDITHVRAVAGPTGIAHIRVDSSAQNDIVMVPLANSALSVEQVDAALNDLSSTASVLLTQLEIPVPLAMQAIRKARAKDMTVVLDPAPAVELPDDIWSLIDLVTPNETEASILTGQQVTDLESAEAAGRWFLERGAKAALITLAGAGAVLVDADGTQTFAPFLVTPVDTTAAGDAFAGYLGAALAEGSSVSHAIQRASAAGALAVTVRGASPSLPSKQQVDDFLAERIDEQVVAS</sequence>
<keyword evidence="1 9" id="KW-0808">Transferase</keyword>
<feature type="binding site" evidence="9">
    <location>
        <position position="256"/>
    </location>
    <ligand>
        <name>K(+)</name>
        <dbReference type="ChEBI" id="CHEBI:29103"/>
    </ligand>
</feature>
<dbReference type="PANTHER" id="PTHR10584">
    <property type="entry name" value="SUGAR KINASE"/>
    <property type="match status" value="1"/>
</dbReference>
<proteinExistence type="inferred from homology"/>
<comment type="subcellular location">
    <subcellularLocation>
        <location evidence="9">Cytoplasm</location>
    </subcellularLocation>
</comment>
<dbReference type="Gene3D" id="3.40.1190.20">
    <property type="match status" value="1"/>
</dbReference>
<feature type="domain" description="Carbohydrate kinase PfkB" evidence="10">
    <location>
        <begin position="10"/>
        <end position="302"/>
    </location>
</feature>
<feature type="binding site" evidence="9">
    <location>
        <position position="254"/>
    </location>
    <ligand>
        <name>K(+)</name>
        <dbReference type="ChEBI" id="CHEBI:29103"/>
    </ligand>
</feature>
<feature type="binding site" evidence="9">
    <location>
        <position position="260"/>
    </location>
    <ligand>
        <name>substrate</name>
    </ligand>
</feature>
<gene>
    <name evidence="9" type="primary">rbsK</name>
    <name evidence="11" type="ORF">WDU96_10310</name>
</gene>
<evidence type="ECO:0000256" key="3">
    <source>
        <dbReference type="ARBA" id="ARBA00022741"/>
    </source>
</evidence>
<evidence type="ECO:0000256" key="1">
    <source>
        <dbReference type="ARBA" id="ARBA00022679"/>
    </source>
</evidence>
<evidence type="ECO:0000256" key="2">
    <source>
        <dbReference type="ARBA" id="ARBA00022723"/>
    </source>
</evidence>
<feature type="binding site" evidence="9">
    <location>
        <position position="293"/>
    </location>
    <ligand>
        <name>K(+)</name>
        <dbReference type="ChEBI" id="CHEBI:29103"/>
    </ligand>
</feature>
<evidence type="ECO:0000256" key="9">
    <source>
        <dbReference type="HAMAP-Rule" id="MF_01987"/>
    </source>
</evidence>
<feature type="active site" description="Proton acceptor" evidence="9">
    <location>
        <position position="260"/>
    </location>
</feature>
<reference evidence="11 12" key="1">
    <citation type="submission" date="2024-02" db="EMBL/GenBank/DDBJ databases">
        <authorList>
            <person name="Saticioglu I.B."/>
        </authorList>
    </citation>
    <scope>NUCLEOTIDE SEQUENCE [LARGE SCALE GENOMIC DNA]</scope>
    <source>
        <strain evidence="11 12">Mu-86</strain>
    </source>
</reference>
<evidence type="ECO:0000313" key="12">
    <source>
        <dbReference type="Proteomes" id="UP001368654"/>
    </source>
</evidence>
<feature type="binding site" evidence="9">
    <location>
        <begin position="47"/>
        <end position="51"/>
    </location>
    <ligand>
        <name>substrate</name>
    </ligand>
</feature>
<feature type="binding site" evidence="9">
    <location>
        <begin position="19"/>
        <end position="21"/>
    </location>
    <ligand>
        <name>substrate</name>
    </ligand>
</feature>
<comment type="subunit">
    <text evidence="9">Homodimer.</text>
</comment>
<feature type="binding site" evidence="9">
    <location>
        <position position="299"/>
    </location>
    <ligand>
        <name>K(+)</name>
        <dbReference type="ChEBI" id="CHEBI:29103"/>
    </ligand>
</feature>
<comment type="catalytic activity">
    <reaction evidence="9">
        <text>D-ribose + ATP = D-ribose 5-phosphate + ADP + H(+)</text>
        <dbReference type="Rhea" id="RHEA:13697"/>
        <dbReference type="ChEBI" id="CHEBI:15378"/>
        <dbReference type="ChEBI" id="CHEBI:30616"/>
        <dbReference type="ChEBI" id="CHEBI:47013"/>
        <dbReference type="ChEBI" id="CHEBI:78346"/>
        <dbReference type="ChEBI" id="CHEBI:456216"/>
        <dbReference type="EC" id="2.7.1.15"/>
    </reaction>
</comment>
<dbReference type="EC" id="2.7.1.15" evidence="9"/>
<comment type="similarity">
    <text evidence="9">Belongs to the carbohydrate kinase PfkB family. Ribokinase subfamily.</text>
</comment>
<evidence type="ECO:0000256" key="7">
    <source>
        <dbReference type="ARBA" id="ARBA00022958"/>
    </source>
</evidence>
<evidence type="ECO:0000259" key="10">
    <source>
        <dbReference type="Pfam" id="PF00294"/>
    </source>
</evidence>
<evidence type="ECO:0000256" key="4">
    <source>
        <dbReference type="ARBA" id="ARBA00022777"/>
    </source>
</evidence>
<dbReference type="PRINTS" id="PR00990">
    <property type="entry name" value="RIBOKINASE"/>
</dbReference>
<dbReference type="InterPro" id="IPR002139">
    <property type="entry name" value="Ribo/fructo_kinase"/>
</dbReference>
<evidence type="ECO:0000256" key="8">
    <source>
        <dbReference type="ARBA" id="ARBA00023277"/>
    </source>
</evidence>
<keyword evidence="2 9" id="KW-0479">Metal-binding</keyword>
<protein>
    <recommendedName>
        <fullName evidence="9">Ribokinase</fullName>
        <shortName evidence="9">RK</shortName>
        <ecNumber evidence="9">2.7.1.15</ecNumber>
    </recommendedName>
</protein>
<dbReference type="SUPFAM" id="SSF53613">
    <property type="entry name" value="Ribokinase-like"/>
    <property type="match status" value="1"/>
</dbReference>
<comment type="function">
    <text evidence="9">Catalyzes the phosphorylation of ribose at O-5 in a reaction requiring ATP and magnesium. The resulting D-ribose-5-phosphate can then be used either for sythesis of nucleotides, histidine, and tryptophan, or as a component of the pentose phosphate pathway.</text>
</comment>
<evidence type="ECO:0000313" key="11">
    <source>
        <dbReference type="EMBL" id="MEJ1155985.1"/>
    </source>
</evidence>
<comment type="pathway">
    <text evidence="9">Carbohydrate metabolism; D-ribose degradation; D-ribose 5-phosphate from beta-D-ribopyranose: step 2/2.</text>
</comment>
<dbReference type="InterPro" id="IPR029056">
    <property type="entry name" value="Ribokinase-like"/>
</dbReference>
<keyword evidence="9" id="KW-0963">Cytoplasm</keyword>
<keyword evidence="6 9" id="KW-0460">Magnesium</keyword>
<comment type="cofactor">
    <cofactor evidence="9">
        <name>Mg(2+)</name>
        <dbReference type="ChEBI" id="CHEBI:18420"/>
    </cofactor>
    <text evidence="9">Requires a divalent cation, most likely magnesium in vivo, as an electrophilic catalyst to aid phosphoryl group transfer. It is the chelate of the metal and the nucleotide that is the actual substrate.</text>
</comment>
<dbReference type="CDD" id="cd01174">
    <property type="entry name" value="ribokinase"/>
    <property type="match status" value="1"/>
</dbReference>
<dbReference type="GO" id="GO:0004747">
    <property type="term" value="F:ribokinase activity"/>
    <property type="evidence" value="ECO:0007669"/>
    <property type="project" value="UniProtKB-EC"/>
</dbReference>
<comment type="caution">
    <text evidence="11">The sequence shown here is derived from an EMBL/GenBank/DDBJ whole genome shotgun (WGS) entry which is preliminary data.</text>
</comment>
<feature type="binding site" evidence="9">
    <location>
        <position position="295"/>
    </location>
    <ligand>
        <name>K(+)</name>
        <dbReference type="ChEBI" id="CHEBI:29103"/>
    </ligand>
</feature>
<keyword evidence="3 9" id="KW-0547">Nucleotide-binding</keyword>
<dbReference type="PANTHER" id="PTHR10584:SF166">
    <property type="entry name" value="RIBOKINASE"/>
    <property type="match status" value="1"/>
</dbReference>
<dbReference type="InterPro" id="IPR011877">
    <property type="entry name" value="Ribokinase"/>
</dbReference>
<evidence type="ECO:0000256" key="5">
    <source>
        <dbReference type="ARBA" id="ARBA00022840"/>
    </source>
</evidence>
<keyword evidence="8 9" id="KW-0119">Carbohydrate metabolism</keyword>
<comment type="activity regulation">
    <text evidence="9">Activated by a monovalent cation that binds near, but not in, the active site. The most likely occupant of the site in vivo is potassium. Ion binding induces a conformational change that may alter substrate affinity.</text>
</comment>
<keyword evidence="7 9" id="KW-0630">Potassium</keyword>
<keyword evidence="12" id="KW-1185">Reference proteome</keyword>
<dbReference type="Proteomes" id="UP001368654">
    <property type="component" value="Unassembled WGS sequence"/>
</dbReference>
<feature type="binding site" evidence="9">
    <location>
        <begin position="259"/>
        <end position="260"/>
    </location>
    <ligand>
        <name>ATP</name>
        <dbReference type="ChEBI" id="CHEBI:30616"/>
    </ligand>
</feature>